<dbReference type="InterPro" id="IPR025665">
    <property type="entry name" value="Beta-barrel_OMP_2"/>
</dbReference>
<dbReference type="Proteomes" id="UP000601361">
    <property type="component" value="Unassembled WGS sequence"/>
</dbReference>
<evidence type="ECO:0000259" key="2">
    <source>
        <dbReference type="Pfam" id="PF13568"/>
    </source>
</evidence>
<dbReference type="InterPro" id="IPR011250">
    <property type="entry name" value="OMP/PagP_B-barrel"/>
</dbReference>
<dbReference type="RefSeq" id="WP_188559642.1">
    <property type="nucleotide sequence ID" value="NZ_BMGS01000015.1"/>
</dbReference>
<dbReference type="EMBL" id="BMGS01000015">
    <property type="protein sequence ID" value="GGG60044.1"/>
    <property type="molecule type" value="Genomic_DNA"/>
</dbReference>
<keyword evidence="1" id="KW-0732">Signal</keyword>
<sequence length="234" mass="25564">MLAFYWTSLLLLPLPVFSQSQPGKPEKTVYVGLEAGYHAYRSGFNWMGQGVAPTVTVGTTLQPGLSLQLGLSTSQRRSEHREQWVDRASYPQPFPIYAHYQTRLRTVQLPILLRADVGRPALGRLQAQGGVGITLMVDMQTNKSTLADSTCTIYFSDTDQYRSFGLGLTGGAGLCYAVGAHIDLTAQTLVTLPLRSLGYGLSSVGMTSMVSIGTRYYFKARLQSETIGSVKPSR</sequence>
<dbReference type="Pfam" id="PF13568">
    <property type="entry name" value="OMP_b-brl_2"/>
    <property type="match status" value="1"/>
</dbReference>
<reference evidence="4" key="1">
    <citation type="journal article" date="2019" name="Int. J. Syst. Evol. Microbiol.">
        <title>The Global Catalogue of Microorganisms (GCM) 10K type strain sequencing project: providing services to taxonomists for standard genome sequencing and annotation.</title>
        <authorList>
            <consortium name="The Broad Institute Genomics Platform"/>
            <consortium name="The Broad Institute Genome Sequencing Center for Infectious Disease"/>
            <person name="Wu L."/>
            <person name="Ma J."/>
        </authorList>
    </citation>
    <scope>NUCLEOTIDE SEQUENCE [LARGE SCALE GENOMIC DNA]</scope>
    <source>
        <strain evidence="4">CGMCC 1.12990</strain>
    </source>
</reference>
<evidence type="ECO:0000313" key="4">
    <source>
        <dbReference type="Proteomes" id="UP000601361"/>
    </source>
</evidence>
<dbReference type="SUPFAM" id="SSF56925">
    <property type="entry name" value="OMPA-like"/>
    <property type="match status" value="1"/>
</dbReference>
<accession>A0ABQ1X4U7</accession>
<dbReference type="Gene3D" id="2.40.160.20">
    <property type="match status" value="1"/>
</dbReference>
<name>A0ABQ1X4U7_9BACT</name>
<proteinExistence type="predicted"/>
<evidence type="ECO:0000256" key="1">
    <source>
        <dbReference type="SAM" id="SignalP"/>
    </source>
</evidence>
<comment type="caution">
    <text evidence="3">The sequence shown here is derived from an EMBL/GenBank/DDBJ whole genome shotgun (WGS) entry which is preliminary data.</text>
</comment>
<keyword evidence="4" id="KW-1185">Reference proteome</keyword>
<gene>
    <name evidence="3" type="ORF">GCM10011378_40040</name>
</gene>
<feature type="domain" description="Outer membrane protein beta-barrel" evidence="2">
    <location>
        <begin position="17"/>
        <end position="184"/>
    </location>
</feature>
<protein>
    <recommendedName>
        <fullName evidence="2">Outer membrane protein beta-barrel domain-containing protein</fullName>
    </recommendedName>
</protein>
<organism evidence="3 4">
    <name type="scientific">Hymenobacter glacieicola</name>
    <dbReference type="NCBI Taxonomy" id="1562124"/>
    <lineage>
        <taxon>Bacteria</taxon>
        <taxon>Pseudomonadati</taxon>
        <taxon>Bacteroidota</taxon>
        <taxon>Cytophagia</taxon>
        <taxon>Cytophagales</taxon>
        <taxon>Hymenobacteraceae</taxon>
        <taxon>Hymenobacter</taxon>
    </lineage>
</organism>
<feature type="signal peptide" evidence="1">
    <location>
        <begin position="1"/>
        <end position="18"/>
    </location>
</feature>
<evidence type="ECO:0000313" key="3">
    <source>
        <dbReference type="EMBL" id="GGG60044.1"/>
    </source>
</evidence>
<feature type="chain" id="PRO_5045363011" description="Outer membrane protein beta-barrel domain-containing protein" evidence="1">
    <location>
        <begin position="19"/>
        <end position="234"/>
    </location>
</feature>